<dbReference type="RefSeq" id="WP_008045698.1">
    <property type="nucleotide sequence ID" value="NZ_CH724152.1"/>
</dbReference>
<feature type="region of interest" description="Disordered" evidence="1">
    <location>
        <begin position="273"/>
        <end position="331"/>
    </location>
</feature>
<feature type="chain" id="PRO_5002666615" evidence="3">
    <location>
        <begin position="22"/>
        <end position="502"/>
    </location>
</feature>
<dbReference type="InterPro" id="IPR028974">
    <property type="entry name" value="TSP_type-3_rpt"/>
</dbReference>
<dbReference type="SUPFAM" id="SSF103647">
    <property type="entry name" value="TSP type-3 repeat"/>
    <property type="match status" value="2"/>
</dbReference>
<evidence type="ECO:0000256" key="2">
    <source>
        <dbReference type="SAM" id="Phobius"/>
    </source>
</evidence>
<name>A4BCW1_9GAMM</name>
<evidence type="ECO:0000313" key="5">
    <source>
        <dbReference type="Proteomes" id="UP000005953"/>
    </source>
</evidence>
<keyword evidence="2" id="KW-0812">Transmembrane</keyword>
<organism evidence="4 5">
    <name type="scientific">Reinekea blandensis MED297</name>
    <dbReference type="NCBI Taxonomy" id="314283"/>
    <lineage>
        <taxon>Bacteria</taxon>
        <taxon>Pseudomonadati</taxon>
        <taxon>Pseudomonadota</taxon>
        <taxon>Gammaproteobacteria</taxon>
        <taxon>Oceanospirillales</taxon>
        <taxon>Saccharospirillaceae</taxon>
        <taxon>Reinekea</taxon>
    </lineage>
</organism>
<sequence>MKLPIFALAPLAALLTLGAQAQTVTDLDSDSLTLEQTIGTLLGSNLDIETFQFSGKPVQLGVFSDFGNLFDPTFETGILLSTGKVKGVVASPNNDDEATTRLSDSPVDDEDLGSELYDLAKLEIEFTPQFDALTLDFIFGSEEYNEYVHSRYNDRLQILVNGENCARTPDGQLFSINTVNDSTQYPPLFGEQKPSVNPELYINNDPGLSVNDHGHRESPSSAVYPTEMDGFTRLIRCTATVNPGEVNHLIIGLADLGDNQLDSWAFLRAGSLRSLPDNDDQPDADRDGIPDSIEAPDGQQPDTDGDGIVDMYDLDSDNDGIPDSVEYQGDQSVDQDMDGLRDQPNAPLLTLAPVDTDNDGWPDIHDYDSDSDTLTDLQESLSSLLSLAEIDANNDGILDDPTDRDQDGLFDAVDPTVPNGTVPGQPHELLDLDNDGLYNYRDVDSDGDQFNDKLENGDFDNDGINDRLQPEEGLKTAVSGVGSFEPVLSLLLPLLLLLRRRR</sequence>
<protein>
    <submittedName>
        <fullName evidence="4">Uncharacterized protein</fullName>
    </submittedName>
</protein>
<keyword evidence="3" id="KW-0732">Signal</keyword>
<evidence type="ECO:0000256" key="1">
    <source>
        <dbReference type="SAM" id="MobiDB-lite"/>
    </source>
</evidence>
<dbReference type="EMBL" id="AAOE01000006">
    <property type="protein sequence ID" value="EAR10043.1"/>
    <property type="molecule type" value="Genomic_DNA"/>
</dbReference>
<comment type="caution">
    <text evidence="4">The sequence shown here is derived from an EMBL/GenBank/DDBJ whole genome shotgun (WGS) entry which is preliminary data.</text>
</comment>
<feature type="transmembrane region" description="Helical" evidence="2">
    <location>
        <begin position="477"/>
        <end position="498"/>
    </location>
</feature>
<feature type="signal peptide" evidence="3">
    <location>
        <begin position="1"/>
        <end position="21"/>
    </location>
</feature>
<proteinExistence type="predicted"/>
<reference evidence="4 5" key="1">
    <citation type="submission" date="2006-02" db="EMBL/GenBank/DDBJ databases">
        <authorList>
            <person name="Pinhassi J."/>
            <person name="Pedros-Alio C."/>
            <person name="Ferriera S."/>
            <person name="Johnson J."/>
            <person name="Kravitz S."/>
            <person name="Halpern A."/>
            <person name="Remington K."/>
            <person name="Beeson K."/>
            <person name="Tran B."/>
            <person name="Rogers Y.-H."/>
            <person name="Friedman R."/>
            <person name="Venter J.C."/>
        </authorList>
    </citation>
    <scope>NUCLEOTIDE SEQUENCE [LARGE SCALE GENOMIC DNA]</scope>
    <source>
        <strain evidence="4 5">MED297</strain>
    </source>
</reference>
<dbReference type="AlphaFoldDB" id="A4BCW1"/>
<evidence type="ECO:0000256" key="3">
    <source>
        <dbReference type="SAM" id="SignalP"/>
    </source>
</evidence>
<gene>
    <name evidence="4" type="ORF">MED297_08141</name>
</gene>
<dbReference type="GO" id="GO:0005509">
    <property type="term" value="F:calcium ion binding"/>
    <property type="evidence" value="ECO:0007669"/>
    <property type="project" value="InterPro"/>
</dbReference>
<dbReference type="HOGENOM" id="CLU_542752_0_0_6"/>
<dbReference type="InterPro" id="IPR049804">
    <property type="entry name" value="Choice_anch_L"/>
</dbReference>
<dbReference type="Proteomes" id="UP000005953">
    <property type="component" value="Unassembled WGS sequence"/>
</dbReference>
<dbReference type="NCBIfam" id="NF038133">
    <property type="entry name" value="choice_anch_L"/>
    <property type="match status" value="1"/>
</dbReference>
<feature type="compositionally biased region" description="Acidic residues" evidence="1">
    <location>
        <begin position="303"/>
        <end position="320"/>
    </location>
</feature>
<dbReference type="OrthoDB" id="6057062at2"/>
<keyword evidence="2" id="KW-0472">Membrane</keyword>
<accession>A4BCW1</accession>
<keyword evidence="2" id="KW-1133">Transmembrane helix</keyword>
<keyword evidence="5" id="KW-1185">Reference proteome</keyword>
<dbReference type="Gene3D" id="4.10.1080.10">
    <property type="entry name" value="TSP type-3 repeat"/>
    <property type="match status" value="1"/>
</dbReference>
<dbReference type="STRING" id="314283.MED297_08141"/>
<evidence type="ECO:0000313" key="4">
    <source>
        <dbReference type="EMBL" id="EAR10043.1"/>
    </source>
</evidence>